<feature type="region of interest" description="Disordered" evidence="4">
    <location>
        <begin position="1"/>
        <end position="70"/>
    </location>
</feature>
<dbReference type="GO" id="GO:0005737">
    <property type="term" value="C:cytoplasm"/>
    <property type="evidence" value="ECO:0007669"/>
    <property type="project" value="UniProtKB-SubCell"/>
</dbReference>
<dbReference type="Pfam" id="PF06972">
    <property type="entry name" value="GIP1_N"/>
    <property type="match status" value="1"/>
</dbReference>
<feature type="compositionally biased region" description="Polar residues" evidence="4">
    <location>
        <begin position="595"/>
        <end position="612"/>
    </location>
</feature>
<feature type="compositionally biased region" description="Polar residues" evidence="4">
    <location>
        <begin position="216"/>
        <end position="236"/>
    </location>
</feature>
<evidence type="ECO:0000256" key="1">
    <source>
        <dbReference type="ARBA" id="ARBA00004496"/>
    </source>
</evidence>
<dbReference type="Gene3D" id="1.10.8.10">
    <property type="entry name" value="DNA helicase RuvA subunit, C-terminal domain"/>
    <property type="match status" value="1"/>
</dbReference>
<dbReference type="EMBL" id="JASPKY010000545">
    <property type="protein sequence ID" value="KAK9693348.1"/>
    <property type="molecule type" value="Genomic_DNA"/>
</dbReference>
<organism evidence="6 7">
    <name type="scientific">Popillia japonica</name>
    <name type="common">Japanese beetle</name>
    <dbReference type="NCBI Taxonomy" id="7064"/>
    <lineage>
        <taxon>Eukaryota</taxon>
        <taxon>Metazoa</taxon>
        <taxon>Ecdysozoa</taxon>
        <taxon>Arthropoda</taxon>
        <taxon>Hexapoda</taxon>
        <taxon>Insecta</taxon>
        <taxon>Pterygota</taxon>
        <taxon>Neoptera</taxon>
        <taxon>Endopterygota</taxon>
        <taxon>Coleoptera</taxon>
        <taxon>Polyphaga</taxon>
        <taxon>Scarabaeiformia</taxon>
        <taxon>Scarabaeidae</taxon>
        <taxon>Rutelinae</taxon>
        <taxon>Popillia</taxon>
    </lineage>
</organism>
<dbReference type="CDD" id="cd14277">
    <property type="entry name" value="UBA_UBP2_like"/>
    <property type="match status" value="1"/>
</dbReference>
<keyword evidence="2" id="KW-0963">Cytoplasm</keyword>
<sequence>MSSSNRTASKGGKGPKADKSHKNDKTDSGKHTNEHKPASGGGGDNARSKSDDPNAMKERIHQVMEVTHKSEEDACLALHECDNDVERAADMLLDDDWGIIVKKKKNRQASSSKQENADNSATAAGAVDDWNDQSHPGDKEKPRNKSGGPPRLHGRHNDSRGWRGREKQENERNLEDGGRYNQEHRDRRGRPGGPTRGGGGRGRGGGRAGGRFPPRNNRNTFSSRPMETWDNSNTWDANTAVNHTENWDDGPIDEWSTEEYTGSLADTKVFTPSVQPELSKEADNALPVRSPLPEERNQMSMQQGHVPSQSPVPPMVGTLNAAQTQYFSQLTQQNSDLKASHIPTQTYGNPPTQQQAAVQQYSTTTQYGSGHSNAYASSGYPVVNAANYGSIPETQPAQQPVRKTQRARVPPPSKIPSSAVEMPGDLKSIGLLDVQFGAMDLISDNMSFDSVADTKFNSANSAKLDNANTTPSANLDLSNPNQNSTIDAYSSQQKTNTSSISPALSQSLNSSETIPQTSEHLPAGYNTTTRTAMTGTSSGTASTIDLNKQSEPHSYSQSSTYISYQPKSSSYQPQNYSSSSYSTTQTTSSYVSNQPNNYVSNNSGSTYNTPSGTNAYQNAYSSSNSYQSNTASAGFPPSMSQANSYPGTNQAYPQNTSQSVYGTNAGLNSNSNYGNTTSSTPQYNSRYFCVLSSYNSTANHKLVKDNTYDNSTTVVSSTATPTTSVSTAASTLALSQTTTTGTKATTTLAKNSSGVVSNIPPGVAPVMSTPYIMSQIPYFQQPMYTYEEMQILQQRLPHMTTPYYEMSYQTPTTLTAVRDQPLATYSMSDARFTRGDNNASPVPSTLSQQTSTLTQGHQAQPILTQTAGPYFFAAPYNPMQSYQFGAVYSQIPTATNAHGASNSTQYPKPSTYGSGYGSGYDALGQSQDYSKGGYVGNTQGQTKGTGANASSTGTTGNDLSAMYGKSHTAIGKVNSYEKQGFHSGTPPPFSGALHGSQNAGLAPSGSGYGPQMYIPTMPPHQQHHSTQMMPLHQMDVRHQGRRMDSGNTSGQRSQSTNQTKSGAKQYPNTYWNQA</sequence>
<feature type="compositionally biased region" description="Polar residues" evidence="4">
    <location>
        <begin position="1045"/>
        <end position="1074"/>
    </location>
</feature>
<feature type="domain" description="GBF-interacting protein 1 N-terminal" evidence="5">
    <location>
        <begin position="53"/>
        <end position="108"/>
    </location>
</feature>
<dbReference type="GO" id="GO:0005634">
    <property type="term" value="C:nucleus"/>
    <property type="evidence" value="ECO:0007669"/>
    <property type="project" value="TreeGrafter"/>
</dbReference>
<dbReference type="PANTHER" id="PTHR16308:SF13">
    <property type="entry name" value="PROTEIN LINGERER"/>
    <property type="match status" value="1"/>
</dbReference>
<dbReference type="InterPro" id="IPR009719">
    <property type="entry name" value="GIP1_N"/>
</dbReference>
<evidence type="ECO:0000256" key="3">
    <source>
        <dbReference type="ARBA" id="ARBA00022553"/>
    </source>
</evidence>
<feature type="compositionally biased region" description="Basic and acidic residues" evidence="4">
    <location>
        <begin position="46"/>
        <end position="70"/>
    </location>
</feature>
<accession>A0AAW1IU14</accession>
<feature type="compositionally biased region" description="Polar residues" evidence="4">
    <location>
        <begin position="108"/>
        <end position="122"/>
    </location>
</feature>
<feature type="region of interest" description="Disordered" evidence="4">
    <location>
        <begin position="977"/>
        <end position="1074"/>
    </location>
</feature>
<comment type="caution">
    <text evidence="6">The sequence shown here is derived from an EMBL/GenBank/DDBJ whole genome shotgun (WGS) entry which is preliminary data.</text>
</comment>
<dbReference type="Proteomes" id="UP001458880">
    <property type="component" value="Unassembled WGS sequence"/>
</dbReference>
<feature type="compositionally biased region" description="Gly residues" evidence="4">
    <location>
        <begin position="191"/>
        <end position="209"/>
    </location>
</feature>
<feature type="compositionally biased region" description="Basic and acidic residues" evidence="4">
    <location>
        <begin position="155"/>
        <end position="186"/>
    </location>
</feature>
<evidence type="ECO:0000259" key="5">
    <source>
        <dbReference type="Pfam" id="PF06972"/>
    </source>
</evidence>
<proteinExistence type="predicted"/>
<evidence type="ECO:0000313" key="6">
    <source>
        <dbReference type="EMBL" id="KAK9693348.1"/>
    </source>
</evidence>
<protein>
    <submittedName>
        <fullName evidence="6">Ubiquitin-associated protein 2</fullName>
    </submittedName>
</protein>
<feature type="region of interest" description="Disordered" evidence="4">
    <location>
        <begin position="274"/>
        <end position="310"/>
    </location>
</feature>
<feature type="compositionally biased region" description="Polar residues" evidence="4">
    <location>
        <begin position="638"/>
        <end position="664"/>
    </location>
</feature>
<evidence type="ECO:0000256" key="2">
    <source>
        <dbReference type="ARBA" id="ARBA00022490"/>
    </source>
</evidence>
<dbReference type="InterPro" id="IPR051833">
    <property type="entry name" value="TC-DDR_regulator"/>
</dbReference>
<dbReference type="AlphaFoldDB" id="A0AAW1IU14"/>
<dbReference type="InterPro" id="IPR009060">
    <property type="entry name" value="UBA-like_sf"/>
</dbReference>
<feature type="compositionally biased region" description="Basic and acidic residues" evidence="4">
    <location>
        <begin position="1034"/>
        <end position="1044"/>
    </location>
</feature>
<dbReference type="SUPFAM" id="SSF46934">
    <property type="entry name" value="UBA-like"/>
    <property type="match status" value="1"/>
</dbReference>
<dbReference type="Pfam" id="PF12478">
    <property type="entry name" value="UBAP2-Lig"/>
    <property type="match status" value="1"/>
</dbReference>
<name>A0AAW1IU14_POPJA</name>
<keyword evidence="3" id="KW-0597">Phosphoprotein</keyword>
<keyword evidence="7" id="KW-1185">Reference proteome</keyword>
<gene>
    <name evidence="6" type="ORF">QE152_g34261</name>
</gene>
<feature type="compositionally biased region" description="Low complexity" evidence="4">
    <location>
        <begin position="554"/>
        <end position="594"/>
    </location>
</feature>
<feature type="compositionally biased region" description="Polar residues" evidence="4">
    <location>
        <begin position="298"/>
        <end position="309"/>
    </location>
</feature>
<feature type="compositionally biased region" description="Polar residues" evidence="4">
    <location>
        <begin position="544"/>
        <end position="553"/>
    </location>
</feature>
<feature type="region of interest" description="Disordered" evidence="4">
    <location>
        <begin position="931"/>
        <end position="960"/>
    </location>
</feature>
<feature type="region of interest" description="Disordered" evidence="4">
    <location>
        <begin position="104"/>
        <end position="236"/>
    </location>
</feature>
<feature type="compositionally biased region" description="Low complexity" evidence="4">
    <location>
        <begin position="613"/>
        <end position="633"/>
    </location>
</feature>
<dbReference type="InterPro" id="IPR022166">
    <property type="entry name" value="UBAP2/Lig"/>
</dbReference>
<feature type="compositionally biased region" description="Polar residues" evidence="4">
    <location>
        <begin position="392"/>
        <end position="402"/>
    </location>
</feature>
<reference evidence="6 7" key="1">
    <citation type="journal article" date="2024" name="BMC Genomics">
        <title>De novo assembly and annotation of Popillia japonica's genome with initial clues to its potential as an invasive pest.</title>
        <authorList>
            <person name="Cucini C."/>
            <person name="Boschi S."/>
            <person name="Funari R."/>
            <person name="Cardaioli E."/>
            <person name="Iannotti N."/>
            <person name="Marturano G."/>
            <person name="Paoli F."/>
            <person name="Bruttini M."/>
            <person name="Carapelli A."/>
            <person name="Frati F."/>
            <person name="Nardi F."/>
        </authorList>
    </citation>
    <scope>NUCLEOTIDE SEQUENCE [LARGE SCALE GENOMIC DNA]</scope>
    <source>
        <strain evidence="6">DMR45628</strain>
    </source>
</reference>
<dbReference type="PANTHER" id="PTHR16308">
    <property type="entry name" value="UBIQUITIN ASSOCIATED PROTEIN 2-LIKE/LINGERER"/>
    <property type="match status" value="1"/>
</dbReference>
<feature type="compositionally biased region" description="Low complexity" evidence="4">
    <location>
        <begin position="944"/>
        <end position="957"/>
    </location>
</feature>
<feature type="compositionally biased region" description="Low complexity" evidence="4">
    <location>
        <begin position="523"/>
        <end position="543"/>
    </location>
</feature>
<feature type="region of interest" description="Disordered" evidence="4">
    <location>
        <begin position="390"/>
        <end position="422"/>
    </location>
</feature>
<feature type="region of interest" description="Disordered" evidence="4">
    <location>
        <begin position="461"/>
        <end position="664"/>
    </location>
</feature>
<feature type="compositionally biased region" description="Basic and acidic residues" evidence="4">
    <location>
        <begin position="15"/>
        <end position="37"/>
    </location>
</feature>
<evidence type="ECO:0000313" key="7">
    <source>
        <dbReference type="Proteomes" id="UP001458880"/>
    </source>
</evidence>
<feature type="compositionally biased region" description="Polar residues" evidence="4">
    <location>
        <begin position="461"/>
        <end position="519"/>
    </location>
</feature>
<evidence type="ECO:0000256" key="4">
    <source>
        <dbReference type="SAM" id="MobiDB-lite"/>
    </source>
</evidence>
<comment type="subcellular location">
    <subcellularLocation>
        <location evidence="1">Cytoplasm</location>
    </subcellularLocation>
</comment>